<evidence type="ECO:0000259" key="8">
    <source>
        <dbReference type="SMART" id="SM00852"/>
    </source>
</evidence>
<dbReference type="InterPro" id="IPR036688">
    <property type="entry name" value="MoeA_C_domain_IV_sf"/>
</dbReference>
<dbReference type="EMBL" id="JAFFJS010000006">
    <property type="protein sequence ID" value="MBM9433969.1"/>
    <property type="molecule type" value="Genomic_DNA"/>
</dbReference>
<comment type="catalytic activity">
    <reaction evidence="6">
        <text>adenylyl-molybdopterin + molybdate = Mo-molybdopterin + AMP + H(+)</text>
        <dbReference type="Rhea" id="RHEA:35047"/>
        <dbReference type="ChEBI" id="CHEBI:15378"/>
        <dbReference type="ChEBI" id="CHEBI:36264"/>
        <dbReference type="ChEBI" id="CHEBI:62727"/>
        <dbReference type="ChEBI" id="CHEBI:71302"/>
        <dbReference type="ChEBI" id="CHEBI:456215"/>
        <dbReference type="EC" id="2.10.1.1"/>
    </reaction>
</comment>
<dbReference type="Gene3D" id="3.40.980.10">
    <property type="entry name" value="MoaB/Mog-like domain"/>
    <property type="match status" value="1"/>
</dbReference>
<dbReference type="SUPFAM" id="SSF63867">
    <property type="entry name" value="MoeA C-terminal domain-like"/>
    <property type="match status" value="1"/>
</dbReference>
<dbReference type="CDD" id="cd00887">
    <property type="entry name" value="MoeA"/>
    <property type="match status" value="1"/>
</dbReference>
<dbReference type="SMART" id="SM00852">
    <property type="entry name" value="MoCF_biosynth"/>
    <property type="match status" value="1"/>
</dbReference>
<dbReference type="Pfam" id="PF00994">
    <property type="entry name" value="MoCF_biosynth"/>
    <property type="match status" value="1"/>
</dbReference>
<dbReference type="PANTHER" id="PTHR10192">
    <property type="entry name" value="MOLYBDOPTERIN BIOSYNTHESIS PROTEIN"/>
    <property type="match status" value="1"/>
</dbReference>
<dbReference type="EC" id="2.10.1.1" evidence="7"/>
<dbReference type="InterPro" id="IPR036135">
    <property type="entry name" value="MoeA_linker/N_sf"/>
</dbReference>
<dbReference type="InterPro" id="IPR038987">
    <property type="entry name" value="MoeA-like"/>
</dbReference>
<comment type="caution">
    <text evidence="9">The sequence shown here is derived from an EMBL/GenBank/DDBJ whole genome shotgun (WGS) entry which is preliminary data.</text>
</comment>
<organism evidence="9 10">
    <name type="scientific">Flaviflexus equikiangi</name>
    <dbReference type="NCBI Taxonomy" id="2758573"/>
    <lineage>
        <taxon>Bacteria</taxon>
        <taxon>Bacillati</taxon>
        <taxon>Actinomycetota</taxon>
        <taxon>Actinomycetes</taxon>
        <taxon>Actinomycetales</taxon>
        <taxon>Actinomycetaceae</taxon>
        <taxon>Flaviflexus</taxon>
    </lineage>
</organism>
<dbReference type="Gene3D" id="2.40.340.10">
    <property type="entry name" value="MoeA, C-terminal, domain IV"/>
    <property type="match status" value="1"/>
</dbReference>
<protein>
    <recommendedName>
        <fullName evidence="7">Molybdopterin molybdenumtransferase</fullName>
        <ecNumber evidence="7">2.10.1.1</ecNumber>
    </recommendedName>
</protein>
<dbReference type="InterPro" id="IPR036425">
    <property type="entry name" value="MoaB/Mog-like_dom_sf"/>
</dbReference>
<sequence>MAGRWFSGGRRTVISFDEYREHVLSLGSPVSTETLPLHAADGMVTAEPIFARFAVPPFDNSAMDGFAVRADDVADLPVTLRVSADIPAGRTDVPELEPGTAMRIMTGAPLPSGADTVIQVEKTENAGQNMASEAPEEVTFLETASTGANVRMAGEDIAAGELALEAGVRLGPTQLSALASIGHGYVCVHRKPVIGILSTGSELRRPGESLLPGQIPDSNSTLVRLMVRAAGGKDVVLSTSSDDPAHLAATLEKHGAYLDGLITTGGVSAGAFDVVKEHLRSRGVDFVSVAQQPGKPQGSGLVTLAGRQIPIVCLPGNPVSVFVSMKVYGEAMIATLAGMRDTTIPWQTWQTGTSWRTPEGRAQFMPVVAENGFVVPAASGGSGSHLVYSLMKTRGLAYVPADVDEIAEGDAVKVWWL</sequence>
<dbReference type="Proteomes" id="UP000705983">
    <property type="component" value="Unassembled WGS sequence"/>
</dbReference>
<accession>A0ABS2TH41</accession>
<dbReference type="SUPFAM" id="SSF63882">
    <property type="entry name" value="MoeA N-terminal region -like"/>
    <property type="match status" value="1"/>
</dbReference>
<dbReference type="Gene3D" id="3.90.105.10">
    <property type="entry name" value="Molybdopterin biosynthesis moea protein, domain 2"/>
    <property type="match status" value="1"/>
</dbReference>
<dbReference type="Pfam" id="PF03453">
    <property type="entry name" value="MoeA_N"/>
    <property type="match status" value="1"/>
</dbReference>
<name>A0ABS2TH41_9ACTO</name>
<keyword evidence="7" id="KW-0808">Transferase</keyword>
<evidence type="ECO:0000313" key="10">
    <source>
        <dbReference type="Proteomes" id="UP000705983"/>
    </source>
</evidence>
<feature type="domain" description="MoaB/Mog" evidence="8">
    <location>
        <begin position="195"/>
        <end position="335"/>
    </location>
</feature>
<keyword evidence="4 7" id="KW-0500">Molybdenum</keyword>
<keyword evidence="7" id="KW-0460">Magnesium</keyword>
<keyword evidence="7" id="KW-0479">Metal-binding</keyword>
<dbReference type="NCBIfam" id="NF045515">
    <property type="entry name" value="Glp_gephyrin"/>
    <property type="match status" value="1"/>
</dbReference>
<keyword evidence="10" id="KW-1185">Reference proteome</keyword>
<comment type="cofactor">
    <cofactor evidence="7">
        <name>Mg(2+)</name>
        <dbReference type="ChEBI" id="CHEBI:18420"/>
    </cofactor>
</comment>
<evidence type="ECO:0000256" key="1">
    <source>
        <dbReference type="ARBA" id="ARBA00002901"/>
    </source>
</evidence>
<comment type="pathway">
    <text evidence="2 7">Cofactor biosynthesis; molybdopterin biosynthesis.</text>
</comment>
<proteinExistence type="inferred from homology"/>
<reference evidence="10" key="1">
    <citation type="submission" date="2021-02" db="EMBL/GenBank/DDBJ databases">
        <title>Leucobacter sp. CX169.</title>
        <authorList>
            <person name="Cheng Y."/>
        </authorList>
    </citation>
    <scope>NUCLEOTIDE SEQUENCE [LARGE SCALE GENOMIC DNA]</scope>
    <source>
        <strain evidence="10">JY899</strain>
    </source>
</reference>
<dbReference type="Gene3D" id="2.170.190.11">
    <property type="entry name" value="Molybdopterin biosynthesis moea protein, domain 3"/>
    <property type="match status" value="1"/>
</dbReference>
<dbReference type="PANTHER" id="PTHR10192:SF5">
    <property type="entry name" value="GEPHYRIN"/>
    <property type="match status" value="1"/>
</dbReference>
<dbReference type="InterPro" id="IPR001453">
    <property type="entry name" value="MoaB/Mog_dom"/>
</dbReference>
<dbReference type="SUPFAM" id="SSF53218">
    <property type="entry name" value="Molybdenum cofactor biosynthesis proteins"/>
    <property type="match status" value="1"/>
</dbReference>
<evidence type="ECO:0000256" key="7">
    <source>
        <dbReference type="RuleBase" id="RU365090"/>
    </source>
</evidence>
<comment type="function">
    <text evidence="1 7">Catalyzes the insertion of molybdate into adenylated molybdopterin with the concomitant release of AMP.</text>
</comment>
<gene>
    <name evidence="9" type="ORF">JVW63_09715</name>
</gene>
<evidence type="ECO:0000256" key="3">
    <source>
        <dbReference type="ARBA" id="ARBA00010763"/>
    </source>
</evidence>
<dbReference type="InterPro" id="IPR005110">
    <property type="entry name" value="MoeA_linker/N"/>
</dbReference>
<comment type="similarity">
    <text evidence="3 7">Belongs to the MoeA family.</text>
</comment>
<evidence type="ECO:0000256" key="2">
    <source>
        <dbReference type="ARBA" id="ARBA00005046"/>
    </source>
</evidence>
<keyword evidence="5 7" id="KW-0501">Molybdenum cofactor biosynthesis</keyword>
<evidence type="ECO:0000256" key="6">
    <source>
        <dbReference type="ARBA" id="ARBA00047317"/>
    </source>
</evidence>
<dbReference type="InterPro" id="IPR005111">
    <property type="entry name" value="MoeA_C_domain_IV"/>
</dbReference>
<evidence type="ECO:0000256" key="5">
    <source>
        <dbReference type="ARBA" id="ARBA00023150"/>
    </source>
</evidence>
<evidence type="ECO:0000313" key="9">
    <source>
        <dbReference type="EMBL" id="MBM9433969.1"/>
    </source>
</evidence>
<evidence type="ECO:0000256" key="4">
    <source>
        <dbReference type="ARBA" id="ARBA00022505"/>
    </source>
</evidence>
<dbReference type="Pfam" id="PF03454">
    <property type="entry name" value="MoeA_C"/>
    <property type="match status" value="1"/>
</dbReference>